<dbReference type="EMBL" id="ML986719">
    <property type="protein sequence ID" value="KAF2259129.1"/>
    <property type="molecule type" value="Genomic_DNA"/>
</dbReference>
<dbReference type="AlphaFoldDB" id="A0A9P4K463"/>
<reference evidence="2" key="1">
    <citation type="journal article" date="2020" name="Stud. Mycol.">
        <title>101 Dothideomycetes genomes: A test case for predicting lifestyles and emergence of pathogens.</title>
        <authorList>
            <person name="Haridas S."/>
            <person name="Albert R."/>
            <person name="Binder M."/>
            <person name="Bloem J."/>
            <person name="LaButti K."/>
            <person name="Salamov A."/>
            <person name="Andreopoulos B."/>
            <person name="Baker S."/>
            <person name="Barry K."/>
            <person name="Bills G."/>
            <person name="Bluhm B."/>
            <person name="Cannon C."/>
            <person name="Castanera R."/>
            <person name="Culley D."/>
            <person name="Daum C."/>
            <person name="Ezra D."/>
            <person name="Gonzalez J."/>
            <person name="Henrissat B."/>
            <person name="Kuo A."/>
            <person name="Liang C."/>
            <person name="Lipzen A."/>
            <person name="Lutzoni F."/>
            <person name="Magnuson J."/>
            <person name="Mondo S."/>
            <person name="Nolan M."/>
            <person name="Ohm R."/>
            <person name="Pangilinan J."/>
            <person name="Park H.-J."/>
            <person name="Ramirez L."/>
            <person name="Alfaro M."/>
            <person name="Sun H."/>
            <person name="Tritt A."/>
            <person name="Yoshinaga Y."/>
            <person name="Zwiers L.-H."/>
            <person name="Turgeon B."/>
            <person name="Goodwin S."/>
            <person name="Spatafora J."/>
            <person name="Crous P."/>
            <person name="Grigoriev I."/>
        </authorList>
    </citation>
    <scope>NUCLEOTIDE SEQUENCE [LARGE SCALE GENOMIC DNA]</scope>
    <source>
        <strain evidence="2">CBS 304.66</strain>
    </source>
</reference>
<evidence type="ECO:0000313" key="1">
    <source>
        <dbReference type="EMBL" id="KAF2259129.1"/>
    </source>
</evidence>
<evidence type="ECO:0000313" key="2">
    <source>
        <dbReference type="Proteomes" id="UP000800093"/>
    </source>
</evidence>
<gene>
    <name evidence="1" type="ORF">CC78DRAFT_586288</name>
</gene>
<name>A0A9P4K463_9PLEO</name>
<dbReference type="OrthoDB" id="10598205at2759"/>
<sequence length="125" mass="14595">MASGSDTEFEEWGSNHVAQIRNIALRPLEILAYRKSGPNSDYLVRWSDSIVPKELFMENATLLPQIFRLRPANTQDPFRRPARNFEPISSFYVVKWKHSWKRGFEIFEFGALLHAFWSSPYGNSQ</sequence>
<protein>
    <recommendedName>
        <fullName evidence="3">Chromo domain-containing protein</fullName>
    </recommendedName>
</protein>
<comment type="caution">
    <text evidence="1">The sequence shown here is derived from an EMBL/GenBank/DDBJ whole genome shotgun (WGS) entry which is preliminary data.</text>
</comment>
<proteinExistence type="predicted"/>
<evidence type="ECO:0008006" key="3">
    <source>
        <dbReference type="Google" id="ProtNLM"/>
    </source>
</evidence>
<accession>A0A9P4K463</accession>
<dbReference type="Proteomes" id="UP000800093">
    <property type="component" value="Unassembled WGS sequence"/>
</dbReference>
<keyword evidence="2" id="KW-1185">Reference proteome</keyword>
<organism evidence="1 2">
    <name type="scientific">Lojkania enalia</name>
    <dbReference type="NCBI Taxonomy" id="147567"/>
    <lineage>
        <taxon>Eukaryota</taxon>
        <taxon>Fungi</taxon>
        <taxon>Dikarya</taxon>
        <taxon>Ascomycota</taxon>
        <taxon>Pezizomycotina</taxon>
        <taxon>Dothideomycetes</taxon>
        <taxon>Pleosporomycetidae</taxon>
        <taxon>Pleosporales</taxon>
        <taxon>Pleosporales incertae sedis</taxon>
        <taxon>Lojkania</taxon>
    </lineage>
</organism>